<feature type="transmembrane region" description="Helical" evidence="3">
    <location>
        <begin position="12"/>
        <end position="42"/>
    </location>
</feature>
<dbReference type="OrthoDB" id="671595at2759"/>
<dbReference type="CDD" id="cd19941">
    <property type="entry name" value="TIL"/>
    <property type="match status" value="1"/>
</dbReference>
<organism evidence="5 6">
    <name type="scientific">Pieris macdunnoughi</name>
    <dbReference type="NCBI Taxonomy" id="345717"/>
    <lineage>
        <taxon>Eukaryota</taxon>
        <taxon>Metazoa</taxon>
        <taxon>Ecdysozoa</taxon>
        <taxon>Arthropoda</taxon>
        <taxon>Hexapoda</taxon>
        <taxon>Insecta</taxon>
        <taxon>Pterygota</taxon>
        <taxon>Neoptera</taxon>
        <taxon>Endopterygota</taxon>
        <taxon>Lepidoptera</taxon>
        <taxon>Glossata</taxon>
        <taxon>Ditrysia</taxon>
        <taxon>Papilionoidea</taxon>
        <taxon>Pieridae</taxon>
        <taxon>Pierinae</taxon>
        <taxon>Pieris</taxon>
    </lineage>
</organism>
<dbReference type="Proteomes" id="UP000663880">
    <property type="component" value="Unassembled WGS sequence"/>
</dbReference>
<dbReference type="InterPro" id="IPR036084">
    <property type="entry name" value="Ser_inhib-like_sf"/>
</dbReference>
<feature type="domain" description="TIL" evidence="4">
    <location>
        <begin position="53"/>
        <end position="108"/>
    </location>
</feature>
<proteinExistence type="predicted"/>
<evidence type="ECO:0000313" key="5">
    <source>
        <dbReference type="EMBL" id="CAF4784633.1"/>
    </source>
</evidence>
<keyword evidence="6" id="KW-1185">Reference proteome</keyword>
<evidence type="ECO:0000313" key="6">
    <source>
        <dbReference type="Proteomes" id="UP000663880"/>
    </source>
</evidence>
<protein>
    <recommendedName>
        <fullName evidence="4">TIL domain-containing protein</fullName>
    </recommendedName>
</protein>
<keyword evidence="3" id="KW-0472">Membrane</keyword>
<dbReference type="InterPro" id="IPR002919">
    <property type="entry name" value="TIL_dom"/>
</dbReference>
<sequence length="180" mass="20045">MVRDDSHLATKLTLRFQCCVLCCDIIMLEKLIVVFIFCWIYSVNSGVFKRSTCEENEIYAECHLCGPERCSQLGFPAPCGGTACKPRCVCIDGFVRDDDGKCIPKMECPSCGGDKNAITGCSNHCGNTCSDFREVNKTCLSGCHYNGCNCKPGFVFHEKLNHCVLPNNCCEFIIIVYKVY</sequence>
<gene>
    <name evidence="5" type="ORF">PMACD_LOCUS2533</name>
</gene>
<keyword evidence="1" id="KW-0646">Protease inhibitor</keyword>
<dbReference type="PANTHER" id="PTHR23259:SF82">
    <property type="entry name" value="SERINE PROTEASE INHIBITOR 1 PROTEIN"/>
    <property type="match status" value="1"/>
</dbReference>
<feature type="domain" description="TIL" evidence="4">
    <location>
        <begin position="115"/>
        <end position="169"/>
    </location>
</feature>
<accession>A0A821NHZ1</accession>
<evidence type="ECO:0000256" key="3">
    <source>
        <dbReference type="SAM" id="Phobius"/>
    </source>
</evidence>
<evidence type="ECO:0000256" key="2">
    <source>
        <dbReference type="ARBA" id="ARBA00023157"/>
    </source>
</evidence>
<dbReference type="GO" id="GO:0030414">
    <property type="term" value="F:peptidase inhibitor activity"/>
    <property type="evidence" value="ECO:0007669"/>
    <property type="project" value="UniProtKB-KW"/>
</dbReference>
<dbReference type="Gene3D" id="2.10.25.10">
    <property type="entry name" value="Laminin"/>
    <property type="match status" value="2"/>
</dbReference>
<keyword evidence="3" id="KW-0812">Transmembrane</keyword>
<name>A0A821NHZ1_9NEOP</name>
<dbReference type="SUPFAM" id="SSF57567">
    <property type="entry name" value="Serine protease inhibitors"/>
    <property type="match status" value="1"/>
</dbReference>
<evidence type="ECO:0000259" key="4">
    <source>
        <dbReference type="Pfam" id="PF01826"/>
    </source>
</evidence>
<comment type="caution">
    <text evidence="5">The sequence shown here is derived from an EMBL/GenBank/DDBJ whole genome shotgun (WGS) entry which is preliminary data.</text>
</comment>
<reference evidence="5" key="1">
    <citation type="submission" date="2021-02" db="EMBL/GenBank/DDBJ databases">
        <authorList>
            <person name="Steward A R."/>
        </authorList>
    </citation>
    <scope>NUCLEOTIDE SEQUENCE</scope>
</reference>
<keyword evidence="3" id="KW-1133">Transmembrane helix</keyword>
<dbReference type="InterPro" id="IPR051368">
    <property type="entry name" value="SerProtInhib-TIL_Domain"/>
</dbReference>
<dbReference type="AlphaFoldDB" id="A0A821NHZ1"/>
<keyword evidence="2" id="KW-1015">Disulfide bond</keyword>
<dbReference type="PANTHER" id="PTHR23259">
    <property type="entry name" value="RIDDLE"/>
    <property type="match status" value="1"/>
</dbReference>
<dbReference type="Pfam" id="PF01826">
    <property type="entry name" value="TIL"/>
    <property type="match status" value="2"/>
</dbReference>
<dbReference type="EMBL" id="CAJOBZ010000004">
    <property type="protein sequence ID" value="CAF4784633.1"/>
    <property type="molecule type" value="Genomic_DNA"/>
</dbReference>
<evidence type="ECO:0000256" key="1">
    <source>
        <dbReference type="ARBA" id="ARBA00022690"/>
    </source>
</evidence>